<dbReference type="InterPro" id="IPR011010">
    <property type="entry name" value="DNA_brk_join_enz"/>
</dbReference>
<accession>A0A848DSB4</accession>
<dbReference type="RefSeq" id="WP_169416264.1">
    <property type="nucleotide sequence ID" value="NZ_JAAXKZ010000229.1"/>
</dbReference>
<reference evidence="3 4" key="1">
    <citation type="submission" date="2020-04" db="EMBL/GenBank/DDBJ databases">
        <authorList>
            <person name="Klaysubun C."/>
            <person name="Duangmal K."/>
            <person name="Lipun K."/>
        </authorList>
    </citation>
    <scope>NUCLEOTIDE SEQUENCE [LARGE SCALE GENOMIC DNA]</scope>
    <source>
        <strain evidence="3 4">DSM 45300</strain>
    </source>
</reference>
<evidence type="ECO:0000313" key="4">
    <source>
        <dbReference type="Proteomes" id="UP000586918"/>
    </source>
</evidence>
<comment type="caution">
    <text evidence="3">The sequence shown here is derived from an EMBL/GenBank/DDBJ whole genome shotgun (WGS) entry which is preliminary data.</text>
</comment>
<sequence length="183" mass="20663">MNATVNQLLDQHFELLTLERSTMDTYVRYADKHIRPFMGRTPIGSLDAGVFGSLYAELRRCRNHCDRSAYVEHRTERAHGCDTRCRPHVCSPLGASTIRQIHFVLSGALKRAVRWRWLATNPIAEAEPPPAPRPSPQPPSAQEAARILAETWKDPDWVCWSGWRWDLLPFGGSNGSWGGSARS</sequence>
<gene>
    <name evidence="3" type="ORF">HF519_29675</name>
</gene>
<dbReference type="AlphaFoldDB" id="A0A848DSB4"/>
<feature type="compositionally biased region" description="Pro residues" evidence="2">
    <location>
        <begin position="127"/>
        <end position="139"/>
    </location>
</feature>
<dbReference type="GO" id="GO:0003677">
    <property type="term" value="F:DNA binding"/>
    <property type="evidence" value="ECO:0007669"/>
    <property type="project" value="UniProtKB-KW"/>
</dbReference>
<dbReference type="InterPro" id="IPR010998">
    <property type="entry name" value="Integrase_recombinase_N"/>
</dbReference>
<dbReference type="SUPFAM" id="SSF56349">
    <property type="entry name" value="DNA breaking-rejoining enzymes"/>
    <property type="match status" value="1"/>
</dbReference>
<keyword evidence="4" id="KW-1185">Reference proteome</keyword>
<evidence type="ECO:0000256" key="1">
    <source>
        <dbReference type="ARBA" id="ARBA00023125"/>
    </source>
</evidence>
<dbReference type="Proteomes" id="UP000586918">
    <property type="component" value="Unassembled WGS sequence"/>
</dbReference>
<evidence type="ECO:0008006" key="5">
    <source>
        <dbReference type="Google" id="ProtNLM"/>
    </source>
</evidence>
<organism evidence="3 4">
    <name type="scientific">Pseudonocardia bannensis</name>
    <dbReference type="NCBI Taxonomy" id="630973"/>
    <lineage>
        <taxon>Bacteria</taxon>
        <taxon>Bacillati</taxon>
        <taxon>Actinomycetota</taxon>
        <taxon>Actinomycetes</taxon>
        <taxon>Pseudonocardiales</taxon>
        <taxon>Pseudonocardiaceae</taxon>
        <taxon>Pseudonocardia</taxon>
    </lineage>
</organism>
<feature type="region of interest" description="Disordered" evidence="2">
    <location>
        <begin position="124"/>
        <end position="146"/>
    </location>
</feature>
<dbReference type="EMBL" id="JAAXKZ010000229">
    <property type="protein sequence ID" value="NMH95628.1"/>
    <property type="molecule type" value="Genomic_DNA"/>
</dbReference>
<keyword evidence="1" id="KW-0238">DNA-binding</keyword>
<evidence type="ECO:0000256" key="2">
    <source>
        <dbReference type="SAM" id="MobiDB-lite"/>
    </source>
</evidence>
<name>A0A848DSB4_9PSEU</name>
<evidence type="ECO:0000313" key="3">
    <source>
        <dbReference type="EMBL" id="NMH95628.1"/>
    </source>
</evidence>
<proteinExistence type="predicted"/>
<protein>
    <recommendedName>
        <fullName evidence="5">Integrase SAM-like N-terminal domain-containing protein</fullName>
    </recommendedName>
</protein>
<dbReference type="Gene3D" id="1.10.150.130">
    <property type="match status" value="1"/>
</dbReference>